<evidence type="ECO:0000313" key="5">
    <source>
        <dbReference type="Proteomes" id="UP000192448"/>
    </source>
</evidence>
<dbReference type="PANTHER" id="PTHR44591:SF3">
    <property type="entry name" value="RESPONSE REGULATORY DOMAIN-CONTAINING PROTEIN"/>
    <property type="match status" value="1"/>
</dbReference>
<keyword evidence="1 2" id="KW-0597">Phosphoprotein</keyword>
<dbReference type="STRING" id="1927124.BST13_17225"/>
<comment type="caution">
    <text evidence="4">The sequence shown here is derived from an EMBL/GenBank/DDBJ whole genome shotgun (WGS) entry which is preliminary data.</text>
</comment>
<dbReference type="EMBL" id="MVHF01000016">
    <property type="protein sequence ID" value="ORA34533.1"/>
    <property type="molecule type" value="Genomic_DNA"/>
</dbReference>
<dbReference type="InterPro" id="IPR011006">
    <property type="entry name" value="CheY-like_superfamily"/>
</dbReference>
<feature type="domain" description="Response regulatory" evidence="3">
    <location>
        <begin position="21"/>
        <end position="136"/>
    </location>
</feature>
<evidence type="ECO:0000256" key="1">
    <source>
        <dbReference type="ARBA" id="ARBA00022553"/>
    </source>
</evidence>
<dbReference type="SUPFAM" id="SSF52172">
    <property type="entry name" value="CheY-like"/>
    <property type="match status" value="1"/>
</dbReference>
<dbReference type="CDD" id="cd00156">
    <property type="entry name" value="REC"/>
    <property type="match status" value="1"/>
</dbReference>
<dbReference type="GO" id="GO:0000160">
    <property type="term" value="P:phosphorelay signal transduction system"/>
    <property type="evidence" value="ECO:0007669"/>
    <property type="project" value="InterPro"/>
</dbReference>
<dbReference type="Gene3D" id="3.40.50.2300">
    <property type="match status" value="1"/>
</dbReference>
<sequence>MCEQALAGHTEVLPSEQQPLRCVIVDDNPAFVHTAARFLRQQGINIVGAASTIPEALSCVERLKPDVTVVDIHLGDESGFDLANQLADGRAASPVILTSTHAETEFADMIAVSAALGFVSKVDLSADSVRCLLDAAIDAD</sequence>
<dbReference type="AlphaFoldDB" id="A0A1X0AWY3"/>
<feature type="modified residue" description="4-aspartylphosphate" evidence="2">
    <location>
        <position position="71"/>
    </location>
</feature>
<evidence type="ECO:0000256" key="2">
    <source>
        <dbReference type="PROSITE-ProRule" id="PRU00169"/>
    </source>
</evidence>
<proteinExistence type="predicted"/>
<dbReference type="PROSITE" id="PS50110">
    <property type="entry name" value="RESPONSE_REGULATORY"/>
    <property type="match status" value="1"/>
</dbReference>
<keyword evidence="5" id="KW-1185">Reference proteome</keyword>
<evidence type="ECO:0000313" key="4">
    <source>
        <dbReference type="EMBL" id="ORA34533.1"/>
    </source>
</evidence>
<dbReference type="Proteomes" id="UP000192448">
    <property type="component" value="Unassembled WGS sequence"/>
</dbReference>
<accession>A0A1X0AWY3</accession>
<reference evidence="4 5" key="1">
    <citation type="submission" date="2017-02" db="EMBL/GenBank/DDBJ databases">
        <title>The new phylogeny of genus Mycobacterium.</title>
        <authorList>
            <person name="Tortoli E."/>
            <person name="Trovato A."/>
            <person name="Cirillo D.M."/>
        </authorList>
    </citation>
    <scope>NUCLEOTIDE SEQUENCE [LARGE SCALE GENOMIC DNA]</scope>
    <source>
        <strain evidence="4 5">RW6</strain>
    </source>
</reference>
<dbReference type="SMART" id="SM00448">
    <property type="entry name" value="REC"/>
    <property type="match status" value="1"/>
</dbReference>
<protein>
    <recommendedName>
        <fullName evidence="3">Response regulatory domain-containing protein</fullName>
    </recommendedName>
</protein>
<dbReference type="InterPro" id="IPR050595">
    <property type="entry name" value="Bact_response_regulator"/>
</dbReference>
<dbReference type="InterPro" id="IPR001789">
    <property type="entry name" value="Sig_transdc_resp-reg_receiver"/>
</dbReference>
<dbReference type="Pfam" id="PF00072">
    <property type="entry name" value="Response_reg"/>
    <property type="match status" value="1"/>
</dbReference>
<name>A0A1X0AWY3_9MYCO</name>
<dbReference type="PANTHER" id="PTHR44591">
    <property type="entry name" value="STRESS RESPONSE REGULATOR PROTEIN 1"/>
    <property type="match status" value="1"/>
</dbReference>
<organism evidence="4 5">
    <name type="scientific">Mycobacterium aquaticum</name>
    <dbReference type="NCBI Taxonomy" id="1927124"/>
    <lineage>
        <taxon>Bacteria</taxon>
        <taxon>Bacillati</taxon>
        <taxon>Actinomycetota</taxon>
        <taxon>Actinomycetes</taxon>
        <taxon>Mycobacteriales</taxon>
        <taxon>Mycobacteriaceae</taxon>
        <taxon>Mycobacterium</taxon>
    </lineage>
</organism>
<gene>
    <name evidence="4" type="ORF">BST13_17225</name>
</gene>
<evidence type="ECO:0000259" key="3">
    <source>
        <dbReference type="PROSITE" id="PS50110"/>
    </source>
</evidence>